<sequence>MPAPQAPQATVSAPSTPNVPIAPVFNPVLSPFNPSTMASHTKINVDLLSKDLWKMVQSLIQ</sequence>
<reference evidence="2" key="1">
    <citation type="submission" date="2011-07" db="EMBL/GenBank/DDBJ databases">
        <authorList>
            <consortium name="Caenorhabditis brenneri Sequencing and Analysis Consortium"/>
            <person name="Wilson R.K."/>
        </authorList>
    </citation>
    <scope>NUCLEOTIDE SEQUENCE [LARGE SCALE GENOMIC DNA]</scope>
    <source>
        <strain evidence="2">PB2801</strain>
    </source>
</reference>
<protein>
    <submittedName>
        <fullName evidence="1">Uncharacterized protein</fullName>
    </submittedName>
</protein>
<name>G0P1V6_CAEBE</name>
<keyword evidence="2" id="KW-1185">Reference proteome</keyword>
<evidence type="ECO:0000313" key="2">
    <source>
        <dbReference type="Proteomes" id="UP000008068"/>
    </source>
</evidence>
<evidence type="ECO:0000313" key="1">
    <source>
        <dbReference type="EMBL" id="EGT42815.1"/>
    </source>
</evidence>
<dbReference type="InParanoid" id="G0P1V6"/>
<accession>G0P1V6</accession>
<proteinExistence type="predicted"/>
<dbReference type="EMBL" id="GL380018">
    <property type="protein sequence ID" value="EGT42815.1"/>
    <property type="molecule type" value="Genomic_DNA"/>
</dbReference>
<dbReference type="Proteomes" id="UP000008068">
    <property type="component" value="Unassembled WGS sequence"/>
</dbReference>
<dbReference type="HOGENOM" id="CLU_2924763_0_0_1"/>
<dbReference type="AlphaFoldDB" id="G0P1V6"/>
<organism evidence="2">
    <name type="scientific">Caenorhabditis brenneri</name>
    <name type="common">Nematode worm</name>
    <dbReference type="NCBI Taxonomy" id="135651"/>
    <lineage>
        <taxon>Eukaryota</taxon>
        <taxon>Metazoa</taxon>
        <taxon>Ecdysozoa</taxon>
        <taxon>Nematoda</taxon>
        <taxon>Chromadorea</taxon>
        <taxon>Rhabditida</taxon>
        <taxon>Rhabditina</taxon>
        <taxon>Rhabditomorpha</taxon>
        <taxon>Rhabditoidea</taxon>
        <taxon>Rhabditidae</taxon>
        <taxon>Peloderinae</taxon>
        <taxon>Caenorhabditis</taxon>
    </lineage>
</organism>
<gene>
    <name evidence="1" type="ORF">CAEBREN_13464</name>
</gene>